<evidence type="ECO:0000313" key="3">
    <source>
        <dbReference type="Proteomes" id="UP001175271"/>
    </source>
</evidence>
<comment type="caution">
    <text evidence="2">The sequence shown here is derived from an EMBL/GenBank/DDBJ whole genome shotgun (WGS) entry which is preliminary data.</text>
</comment>
<name>A0AA39INZ5_9BILA</name>
<keyword evidence="3" id="KW-1185">Reference proteome</keyword>
<feature type="compositionally biased region" description="Polar residues" evidence="1">
    <location>
        <begin position="116"/>
        <end position="125"/>
    </location>
</feature>
<organism evidence="2 3">
    <name type="scientific">Steinernema hermaphroditum</name>
    <dbReference type="NCBI Taxonomy" id="289476"/>
    <lineage>
        <taxon>Eukaryota</taxon>
        <taxon>Metazoa</taxon>
        <taxon>Ecdysozoa</taxon>
        <taxon>Nematoda</taxon>
        <taxon>Chromadorea</taxon>
        <taxon>Rhabditida</taxon>
        <taxon>Tylenchina</taxon>
        <taxon>Panagrolaimomorpha</taxon>
        <taxon>Strongyloidoidea</taxon>
        <taxon>Steinernematidae</taxon>
        <taxon>Steinernema</taxon>
    </lineage>
</organism>
<dbReference type="Proteomes" id="UP001175271">
    <property type="component" value="Unassembled WGS sequence"/>
</dbReference>
<feature type="region of interest" description="Disordered" evidence="1">
    <location>
        <begin position="104"/>
        <end position="134"/>
    </location>
</feature>
<evidence type="ECO:0000313" key="2">
    <source>
        <dbReference type="EMBL" id="KAK0427810.1"/>
    </source>
</evidence>
<gene>
    <name evidence="2" type="ORF">QR680_010436</name>
</gene>
<reference evidence="2" key="1">
    <citation type="submission" date="2023-06" db="EMBL/GenBank/DDBJ databases">
        <title>Genomic analysis of the entomopathogenic nematode Steinernema hermaphroditum.</title>
        <authorList>
            <person name="Schwarz E.M."/>
            <person name="Heppert J.K."/>
            <person name="Baniya A."/>
            <person name="Schwartz H.T."/>
            <person name="Tan C.-H."/>
            <person name="Antoshechkin I."/>
            <person name="Sternberg P.W."/>
            <person name="Goodrich-Blair H."/>
            <person name="Dillman A.R."/>
        </authorList>
    </citation>
    <scope>NUCLEOTIDE SEQUENCE</scope>
    <source>
        <strain evidence="2">PS9179</strain>
        <tissue evidence="2">Whole animal</tissue>
    </source>
</reference>
<evidence type="ECO:0000256" key="1">
    <source>
        <dbReference type="SAM" id="MobiDB-lite"/>
    </source>
</evidence>
<accession>A0AA39INZ5</accession>
<protein>
    <recommendedName>
        <fullName evidence="4">F-box domain-containing protein</fullName>
    </recommendedName>
</protein>
<proteinExistence type="predicted"/>
<dbReference type="AlphaFoldDB" id="A0AA39INZ5"/>
<sequence>MDSVPYVFCEDVLERLSRFNLFGMTNLSGQWRSAGQRFLEKRRSFYIIISKDREGWWYGIADEKTRDIENGPHSHEEFLSMDRKHVEFYQVSIYSNPRQLDETTAPFAMKRRPRTKSSSGLTTANYLRRSVRSK</sequence>
<dbReference type="EMBL" id="JAUCMV010000001">
    <property type="protein sequence ID" value="KAK0427810.1"/>
    <property type="molecule type" value="Genomic_DNA"/>
</dbReference>
<evidence type="ECO:0008006" key="4">
    <source>
        <dbReference type="Google" id="ProtNLM"/>
    </source>
</evidence>